<proteinExistence type="inferred from homology"/>
<dbReference type="InterPro" id="IPR014284">
    <property type="entry name" value="RNA_pol_sigma-70_dom"/>
</dbReference>
<dbReference type="PANTHER" id="PTHR43133">
    <property type="entry name" value="RNA POLYMERASE ECF-TYPE SIGMA FACTO"/>
    <property type="match status" value="1"/>
</dbReference>
<dbReference type="Gene3D" id="1.10.10.10">
    <property type="entry name" value="Winged helix-like DNA-binding domain superfamily/Winged helix DNA-binding domain"/>
    <property type="match status" value="1"/>
</dbReference>
<comment type="similarity">
    <text evidence="1">Belongs to the sigma-70 factor family. ECF subfamily.</text>
</comment>
<evidence type="ECO:0000256" key="3">
    <source>
        <dbReference type="ARBA" id="ARBA00023082"/>
    </source>
</evidence>
<dbReference type="AlphaFoldDB" id="A0A517T2F0"/>
<dbReference type="NCBIfam" id="TIGR02937">
    <property type="entry name" value="sigma70-ECF"/>
    <property type="match status" value="1"/>
</dbReference>
<dbReference type="GO" id="GO:0006352">
    <property type="term" value="P:DNA-templated transcription initiation"/>
    <property type="evidence" value="ECO:0007669"/>
    <property type="project" value="InterPro"/>
</dbReference>
<evidence type="ECO:0000259" key="6">
    <source>
        <dbReference type="Pfam" id="PF08281"/>
    </source>
</evidence>
<dbReference type="InterPro" id="IPR007627">
    <property type="entry name" value="RNA_pol_sigma70_r2"/>
</dbReference>
<dbReference type="Gene3D" id="1.10.1740.10">
    <property type="match status" value="1"/>
</dbReference>
<name>A0A517T2F0_9BACT</name>
<dbReference type="SUPFAM" id="SSF88659">
    <property type="entry name" value="Sigma3 and sigma4 domains of RNA polymerase sigma factors"/>
    <property type="match status" value="1"/>
</dbReference>
<gene>
    <name evidence="7" type="primary">cnrH_4</name>
    <name evidence="7" type="ORF">SV7mr_50970</name>
</gene>
<accession>A0A517T2F0</accession>
<reference evidence="7 8" key="1">
    <citation type="submission" date="2019-02" db="EMBL/GenBank/DDBJ databases">
        <title>Deep-cultivation of Planctomycetes and their phenomic and genomic characterization uncovers novel biology.</title>
        <authorList>
            <person name="Wiegand S."/>
            <person name="Jogler M."/>
            <person name="Boedeker C."/>
            <person name="Pinto D."/>
            <person name="Vollmers J."/>
            <person name="Rivas-Marin E."/>
            <person name="Kohn T."/>
            <person name="Peeters S.H."/>
            <person name="Heuer A."/>
            <person name="Rast P."/>
            <person name="Oberbeckmann S."/>
            <person name="Bunk B."/>
            <person name="Jeske O."/>
            <person name="Meyerdierks A."/>
            <person name="Storesund J.E."/>
            <person name="Kallscheuer N."/>
            <person name="Luecker S."/>
            <person name="Lage O.M."/>
            <person name="Pohl T."/>
            <person name="Merkel B.J."/>
            <person name="Hornburger P."/>
            <person name="Mueller R.-W."/>
            <person name="Bruemmer F."/>
            <person name="Labrenz M."/>
            <person name="Spormann A.M."/>
            <person name="Op den Camp H."/>
            <person name="Overmann J."/>
            <person name="Amann R."/>
            <person name="Jetten M.S.M."/>
            <person name="Mascher T."/>
            <person name="Medema M.H."/>
            <person name="Devos D.P."/>
            <person name="Kaster A.-K."/>
            <person name="Ovreas L."/>
            <person name="Rohde M."/>
            <person name="Galperin M.Y."/>
            <person name="Jogler C."/>
        </authorList>
    </citation>
    <scope>NUCLEOTIDE SEQUENCE [LARGE SCALE GENOMIC DNA]</scope>
    <source>
        <strain evidence="7 8">SV_7m_r</strain>
    </source>
</reference>
<organism evidence="7 8">
    <name type="scientific">Stieleria bergensis</name>
    <dbReference type="NCBI Taxonomy" id="2528025"/>
    <lineage>
        <taxon>Bacteria</taxon>
        <taxon>Pseudomonadati</taxon>
        <taxon>Planctomycetota</taxon>
        <taxon>Planctomycetia</taxon>
        <taxon>Pirellulales</taxon>
        <taxon>Pirellulaceae</taxon>
        <taxon>Stieleria</taxon>
    </lineage>
</organism>
<dbReference type="InterPro" id="IPR013324">
    <property type="entry name" value="RNA_pol_sigma_r3/r4-like"/>
</dbReference>
<dbReference type="SUPFAM" id="SSF88946">
    <property type="entry name" value="Sigma2 domain of RNA polymerase sigma factors"/>
    <property type="match status" value="1"/>
</dbReference>
<keyword evidence="2" id="KW-0805">Transcription regulation</keyword>
<protein>
    <submittedName>
        <fullName evidence="7">RNA polymerase sigma factor CnrH</fullName>
    </submittedName>
</protein>
<dbReference type="InterPro" id="IPR013249">
    <property type="entry name" value="RNA_pol_sigma70_r4_t2"/>
</dbReference>
<feature type="domain" description="RNA polymerase sigma factor 70 region 4 type 2" evidence="6">
    <location>
        <begin position="110"/>
        <end position="159"/>
    </location>
</feature>
<dbReference type="Pfam" id="PF08281">
    <property type="entry name" value="Sigma70_r4_2"/>
    <property type="match status" value="1"/>
</dbReference>
<dbReference type="GO" id="GO:0003677">
    <property type="term" value="F:DNA binding"/>
    <property type="evidence" value="ECO:0007669"/>
    <property type="project" value="InterPro"/>
</dbReference>
<dbReference type="PANTHER" id="PTHR43133:SF51">
    <property type="entry name" value="RNA POLYMERASE SIGMA FACTOR"/>
    <property type="match status" value="1"/>
</dbReference>
<dbReference type="GO" id="GO:0016987">
    <property type="term" value="F:sigma factor activity"/>
    <property type="evidence" value="ECO:0007669"/>
    <property type="project" value="UniProtKB-KW"/>
</dbReference>
<evidence type="ECO:0000256" key="4">
    <source>
        <dbReference type="ARBA" id="ARBA00023163"/>
    </source>
</evidence>
<dbReference type="InterPro" id="IPR036388">
    <property type="entry name" value="WH-like_DNA-bd_sf"/>
</dbReference>
<evidence type="ECO:0000256" key="2">
    <source>
        <dbReference type="ARBA" id="ARBA00023015"/>
    </source>
</evidence>
<keyword evidence="4" id="KW-0804">Transcription</keyword>
<sequence>MENSDTVQRMTIEWTRAQPAVRRFIGTFLRDRVDCEDVLQDVALVVVEKFEDWDPQRPFIRWALGIARRVVLAHLRKKHRDKQVKFSQAIDQVALAIKKLEPQAEERKASLADCLGQVRGQSRELLALRYSEGRELKEIAQRLGMTASNVGVMLHRVCASLRKCFDGKLKAEGMT</sequence>
<dbReference type="OrthoDB" id="6383365at2"/>
<keyword evidence="8" id="KW-1185">Reference proteome</keyword>
<dbReference type="NCBIfam" id="TIGR02989">
    <property type="entry name" value="Sig-70_gvs1"/>
    <property type="match status" value="1"/>
</dbReference>
<dbReference type="RefSeq" id="WP_145277376.1">
    <property type="nucleotide sequence ID" value="NZ_CP036272.1"/>
</dbReference>
<dbReference type="InterPro" id="IPR039425">
    <property type="entry name" value="RNA_pol_sigma-70-like"/>
</dbReference>
<keyword evidence="3" id="KW-0731">Sigma factor</keyword>
<evidence type="ECO:0000313" key="8">
    <source>
        <dbReference type="Proteomes" id="UP000315003"/>
    </source>
</evidence>
<evidence type="ECO:0000259" key="5">
    <source>
        <dbReference type="Pfam" id="PF04542"/>
    </source>
</evidence>
<evidence type="ECO:0000313" key="7">
    <source>
        <dbReference type="EMBL" id="QDT62549.1"/>
    </source>
</evidence>
<dbReference type="InterPro" id="IPR013325">
    <property type="entry name" value="RNA_pol_sigma_r2"/>
</dbReference>
<dbReference type="Proteomes" id="UP000315003">
    <property type="component" value="Chromosome"/>
</dbReference>
<evidence type="ECO:0000256" key="1">
    <source>
        <dbReference type="ARBA" id="ARBA00010641"/>
    </source>
</evidence>
<dbReference type="InterPro" id="IPR014331">
    <property type="entry name" value="RNA_pol_sigma70_ECF_RHOBA"/>
</dbReference>
<dbReference type="Pfam" id="PF04542">
    <property type="entry name" value="Sigma70_r2"/>
    <property type="match status" value="1"/>
</dbReference>
<dbReference type="EMBL" id="CP036272">
    <property type="protein sequence ID" value="QDT62549.1"/>
    <property type="molecule type" value="Genomic_DNA"/>
</dbReference>
<feature type="domain" description="RNA polymerase sigma-70 region 2" evidence="5">
    <location>
        <begin position="16"/>
        <end position="80"/>
    </location>
</feature>